<keyword evidence="9" id="KW-0511">Multifunctional enzyme</keyword>
<dbReference type="Proteomes" id="UP000424752">
    <property type="component" value="Chromosome"/>
</dbReference>
<keyword evidence="7 10" id="KW-0472">Membrane</keyword>
<reference evidence="14 15" key="2">
    <citation type="submission" date="2019-12" db="EMBL/GenBank/DDBJ databases">
        <title>Erwinia sp. nov., isolated from droppings of birds in the Qinghai-Tiebt plateau of China.</title>
        <authorList>
            <person name="Ge Y."/>
        </authorList>
    </citation>
    <scope>NUCLEOTIDE SEQUENCE [LARGE SCALE GENOMIC DNA]</scope>
    <source>
        <strain evidence="14 15">J780</strain>
    </source>
</reference>
<evidence type="ECO:0000256" key="6">
    <source>
        <dbReference type="ARBA" id="ARBA00022989"/>
    </source>
</evidence>
<evidence type="ECO:0000313" key="16">
    <source>
        <dbReference type="Proteomes" id="UP000480164"/>
    </source>
</evidence>
<evidence type="ECO:0000256" key="8">
    <source>
        <dbReference type="RuleBase" id="RU003793"/>
    </source>
</evidence>
<keyword evidence="4" id="KW-0997">Cell inner membrane</keyword>
<dbReference type="Gene3D" id="1.20.120.1220">
    <property type="match status" value="1"/>
</dbReference>
<gene>
    <name evidence="13" type="ORF">GK011_10550</name>
    <name evidence="14" type="ORF">GN242_17570</name>
</gene>
<evidence type="ECO:0000256" key="1">
    <source>
        <dbReference type="ARBA" id="ARBA00004429"/>
    </source>
</evidence>
<dbReference type="EC" id="3.4.23.43" evidence="9"/>
<feature type="transmembrane region" description="Helical" evidence="10">
    <location>
        <begin position="108"/>
        <end position="124"/>
    </location>
</feature>
<comment type="similarity">
    <text evidence="2 8">Belongs to the peptidase A24 family.</text>
</comment>
<dbReference type="GO" id="GO:0032259">
    <property type="term" value="P:methylation"/>
    <property type="evidence" value="ECO:0007669"/>
    <property type="project" value="UniProtKB-KW"/>
</dbReference>
<dbReference type="GO" id="GO:0008168">
    <property type="term" value="F:methyltransferase activity"/>
    <property type="evidence" value="ECO:0007669"/>
    <property type="project" value="UniProtKB-KW"/>
</dbReference>
<dbReference type="InterPro" id="IPR000045">
    <property type="entry name" value="Prepilin_IV_endopep_pep"/>
</dbReference>
<keyword evidence="3" id="KW-1003">Cell membrane</keyword>
<dbReference type="EMBL" id="CP046509">
    <property type="protein sequence ID" value="QGU88918.1"/>
    <property type="molecule type" value="Genomic_DNA"/>
</dbReference>
<evidence type="ECO:0000313" key="13">
    <source>
        <dbReference type="EMBL" id="MTD27379.1"/>
    </source>
</evidence>
<dbReference type="EC" id="2.1.1.-" evidence="9"/>
<feature type="transmembrane region" description="Helical" evidence="10">
    <location>
        <begin position="157"/>
        <end position="174"/>
    </location>
</feature>
<dbReference type="PANTHER" id="PTHR30487">
    <property type="entry name" value="TYPE 4 PREPILIN-LIKE PROTEINS LEADER PEPTIDE-PROCESSING ENZYME"/>
    <property type="match status" value="1"/>
</dbReference>
<keyword evidence="9" id="KW-0489">Methyltransferase</keyword>
<keyword evidence="6 10" id="KW-1133">Transmembrane helix</keyword>
<dbReference type="InterPro" id="IPR010627">
    <property type="entry name" value="Prepilin_pept_A24_N"/>
</dbReference>
<dbReference type="PRINTS" id="PR00864">
    <property type="entry name" value="PREPILNPTASE"/>
</dbReference>
<evidence type="ECO:0000256" key="5">
    <source>
        <dbReference type="ARBA" id="ARBA00022692"/>
    </source>
</evidence>
<accession>A0A6L6GPU5</accession>
<comment type="catalytic activity">
    <reaction evidence="9">
        <text>Typically cleaves a -Gly-|-Phe- bond to release an N-terminal, basic peptide of 5-8 residues from type IV prepilin, and then N-methylates the new N-terminal amino group, the methyl donor being S-adenosyl-L-methionine.</text>
        <dbReference type="EC" id="3.4.23.43"/>
    </reaction>
</comment>
<evidence type="ECO:0000256" key="7">
    <source>
        <dbReference type="ARBA" id="ARBA00023136"/>
    </source>
</evidence>
<dbReference type="KEGG" id="erwi:GN242_17570"/>
<evidence type="ECO:0000256" key="4">
    <source>
        <dbReference type="ARBA" id="ARBA00022519"/>
    </source>
</evidence>
<feature type="transmembrane region" description="Helical" evidence="10">
    <location>
        <begin position="210"/>
        <end position="229"/>
    </location>
</feature>
<reference evidence="13 16" key="1">
    <citation type="submission" date="2019-11" db="EMBL/GenBank/DDBJ databases">
        <title>Erwinia sp. nov., isolated from feces of birds in Tibet plateau of China.</title>
        <authorList>
            <person name="Ge Y."/>
        </authorList>
    </citation>
    <scope>NUCLEOTIDE SEQUENCE [LARGE SCALE GENOMIC DNA]</scope>
    <source>
        <strain evidence="13 16">J316</strain>
    </source>
</reference>
<evidence type="ECO:0000259" key="11">
    <source>
        <dbReference type="Pfam" id="PF01478"/>
    </source>
</evidence>
<evidence type="ECO:0000256" key="9">
    <source>
        <dbReference type="RuleBase" id="RU003794"/>
    </source>
</evidence>
<organism evidence="14 15">
    <name type="scientific">Erwinia sorbitola</name>
    <dbReference type="NCBI Taxonomy" id="2681984"/>
    <lineage>
        <taxon>Bacteria</taxon>
        <taxon>Pseudomonadati</taxon>
        <taxon>Pseudomonadota</taxon>
        <taxon>Gammaproteobacteria</taxon>
        <taxon>Enterobacterales</taxon>
        <taxon>Erwiniaceae</taxon>
        <taxon>Erwinia</taxon>
    </lineage>
</organism>
<dbReference type="Pfam" id="PF01478">
    <property type="entry name" value="Peptidase_A24"/>
    <property type="match status" value="1"/>
</dbReference>
<protein>
    <recommendedName>
        <fullName evidence="9">Prepilin leader peptidase/N-methyltransferase</fullName>
        <ecNumber evidence="9">2.1.1.-</ecNumber>
        <ecNumber evidence="9">3.4.23.43</ecNumber>
    </recommendedName>
</protein>
<keyword evidence="9" id="KW-0645">Protease</keyword>
<evidence type="ECO:0000259" key="12">
    <source>
        <dbReference type="Pfam" id="PF06750"/>
    </source>
</evidence>
<feature type="transmembrane region" description="Helical" evidence="10">
    <location>
        <begin position="236"/>
        <end position="255"/>
    </location>
</feature>
<evidence type="ECO:0000256" key="10">
    <source>
        <dbReference type="SAM" id="Phobius"/>
    </source>
</evidence>
<dbReference type="Pfam" id="PF06750">
    <property type="entry name" value="A24_N_bact"/>
    <property type="match status" value="1"/>
</dbReference>
<dbReference type="InterPro" id="IPR050882">
    <property type="entry name" value="Prepilin_peptidase/N-MTase"/>
</dbReference>
<evidence type="ECO:0000256" key="2">
    <source>
        <dbReference type="ARBA" id="ARBA00005801"/>
    </source>
</evidence>
<feature type="domain" description="Prepilin peptidase A24 N-terminal" evidence="12">
    <location>
        <begin position="11"/>
        <end position="101"/>
    </location>
</feature>
<feature type="transmembrane region" description="Helical" evidence="10">
    <location>
        <begin position="6"/>
        <end position="25"/>
    </location>
</feature>
<dbReference type="GO" id="GO:0004190">
    <property type="term" value="F:aspartic-type endopeptidase activity"/>
    <property type="evidence" value="ECO:0007669"/>
    <property type="project" value="UniProtKB-EC"/>
</dbReference>
<dbReference type="GO" id="GO:0005886">
    <property type="term" value="C:plasma membrane"/>
    <property type="evidence" value="ECO:0007669"/>
    <property type="project" value="UniProtKB-SubCell"/>
</dbReference>
<feature type="domain" description="Prepilin type IV endopeptidase peptidase" evidence="11">
    <location>
        <begin position="114"/>
        <end position="223"/>
    </location>
</feature>
<keyword evidence="9" id="KW-0808">Transferase</keyword>
<proteinExistence type="inferred from homology"/>
<sequence>MNGYYFFLLALLGISVGSLLNVVTYRLPLMISNNALPAFNLWLPASHCTQCKKSVRWYDNLPLLSWWILKGRCRYCHLRISCRYPLTELSSLLLTLLCALLFPPGKLLLVLLPFSWLLLALILIDADCQLLPDILTLPLLWLGLLANTVGWLPQLPLPEAVTGAMLGYCGLALLSHGYRALTGKNALGLGDAKLLAALGAWLGWQLIPQLLLAASLGGICWVILGRLLYRRSISAPLAFGPFLAVAGWVLMVVQYR</sequence>
<evidence type="ECO:0000256" key="3">
    <source>
        <dbReference type="ARBA" id="ARBA00022475"/>
    </source>
</evidence>
<comment type="function">
    <text evidence="9">Plays an essential role in type IV pili and type II pseudopili formation by proteolytically removing the leader sequence from substrate proteins and subsequently monomethylating the alpha-amino group of the newly exposed N-terminal phenylalanine.</text>
</comment>
<feature type="transmembrane region" description="Helical" evidence="10">
    <location>
        <begin position="131"/>
        <end position="151"/>
    </location>
</feature>
<accession>A0A6I6EK21</accession>
<dbReference type="InterPro" id="IPR014032">
    <property type="entry name" value="Peptidase_A24A_bac"/>
</dbReference>
<comment type="subcellular location">
    <subcellularLocation>
        <location evidence="1">Cell inner membrane</location>
        <topology evidence="1">Multi-pass membrane protein</topology>
    </subcellularLocation>
    <subcellularLocation>
        <location evidence="9">Cell membrane</location>
        <topology evidence="9">Multi-pass membrane protein</topology>
    </subcellularLocation>
</comment>
<dbReference type="PANTHER" id="PTHR30487:SF0">
    <property type="entry name" value="PREPILIN LEADER PEPTIDASE_N-METHYLTRANSFERASE-RELATED"/>
    <property type="match status" value="1"/>
</dbReference>
<dbReference type="EMBL" id="WLZX01000003">
    <property type="protein sequence ID" value="MTD27379.1"/>
    <property type="molecule type" value="Genomic_DNA"/>
</dbReference>
<name>A0A6I6EK21_9GAMM</name>
<dbReference type="AlphaFoldDB" id="A0A6I6EK21"/>
<dbReference type="GO" id="GO:0006465">
    <property type="term" value="P:signal peptide processing"/>
    <property type="evidence" value="ECO:0007669"/>
    <property type="project" value="TreeGrafter"/>
</dbReference>
<evidence type="ECO:0000313" key="14">
    <source>
        <dbReference type="EMBL" id="QGU88918.1"/>
    </source>
</evidence>
<keyword evidence="16" id="KW-1185">Reference proteome</keyword>
<dbReference type="Proteomes" id="UP000480164">
    <property type="component" value="Unassembled WGS sequence"/>
</dbReference>
<keyword evidence="5 9" id="KW-0812">Transmembrane</keyword>
<keyword evidence="9" id="KW-0378">Hydrolase</keyword>
<evidence type="ECO:0000313" key="15">
    <source>
        <dbReference type="Proteomes" id="UP000424752"/>
    </source>
</evidence>
<dbReference type="RefSeq" id="WP_154752665.1">
    <property type="nucleotide sequence ID" value="NZ_CP046509.1"/>
</dbReference>